<dbReference type="InterPro" id="IPR051910">
    <property type="entry name" value="ComF/GntX_DNA_util-trans"/>
</dbReference>
<dbReference type="AlphaFoldDB" id="A0A7C4XNN7"/>
<protein>
    <submittedName>
        <fullName evidence="3">ComF family protein</fullName>
    </submittedName>
</protein>
<evidence type="ECO:0000259" key="2">
    <source>
        <dbReference type="Pfam" id="PF00156"/>
    </source>
</evidence>
<evidence type="ECO:0000256" key="1">
    <source>
        <dbReference type="ARBA" id="ARBA00008007"/>
    </source>
</evidence>
<dbReference type="EMBL" id="DSRT01000117">
    <property type="protein sequence ID" value="HGW29713.1"/>
    <property type="molecule type" value="Genomic_DNA"/>
</dbReference>
<dbReference type="CDD" id="cd06223">
    <property type="entry name" value="PRTases_typeI"/>
    <property type="match status" value="1"/>
</dbReference>
<comment type="caution">
    <text evidence="3">The sequence shown here is derived from an EMBL/GenBank/DDBJ whole genome shotgun (WGS) entry which is preliminary data.</text>
</comment>
<gene>
    <name evidence="3" type="ORF">ENR63_02205</name>
</gene>
<comment type="similarity">
    <text evidence="1">Belongs to the ComF/GntX family.</text>
</comment>
<organism evidence="3">
    <name type="scientific">candidate division WWE3 bacterium</name>
    <dbReference type="NCBI Taxonomy" id="2053526"/>
    <lineage>
        <taxon>Bacteria</taxon>
        <taxon>Katanobacteria</taxon>
    </lineage>
</organism>
<dbReference type="InterPro" id="IPR029057">
    <property type="entry name" value="PRTase-like"/>
</dbReference>
<feature type="domain" description="Phosphoribosyltransferase" evidence="2">
    <location>
        <begin position="137"/>
        <end position="224"/>
    </location>
</feature>
<dbReference type="Pfam" id="PF00156">
    <property type="entry name" value="Pribosyltran"/>
    <property type="match status" value="1"/>
</dbReference>
<dbReference type="PANTHER" id="PTHR47505:SF1">
    <property type="entry name" value="DNA UTILIZATION PROTEIN YHGH"/>
    <property type="match status" value="1"/>
</dbReference>
<dbReference type="SUPFAM" id="SSF53271">
    <property type="entry name" value="PRTase-like"/>
    <property type="match status" value="1"/>
</dbReference>
<reference evidence="3" key="1">
    <citation type="journal article" date="2020" name="mSystems">
        <title>Genome- and Community-Level Interaction Insights into Carbon Utilization and Element Cycling Functions of Hydrothermarchaeota in Hydrothermal Sediment.</title>
        <authorList>
            <person name="Zhou Z."/>
            <person name="Liu Y."/>
            <person name="Xu W."/>
            <person name="Pan J."/>
            <person name="Luo Z.H."/>
            <person name="Li M."/>
        </authorList>
    </citation>
    <scope>NUCLEOTIDE SEQUENCE [LARGE SCALE GENOMIC DNA]</scope>
    <source>
        <strain evidence="3">SpSt-417</strain>
    </source>
</reference>
<sequence>MENLFKTIFPEECIFCQKEGKSFCDRCLVECSLLTYGVCVICHEKSYGGFTHALCASSFVPTAIFSPFLYKDRVRECIARSKYAAMEFAALKNLTHYGASFYAQTNPMLDGFTVVSVPISWGRYKSRGFNQVDIISRILAQKFGLKFEDQLLTREKETQPQSGQLKNQRIKNVADAFAVLPYKSASNKKILLVDDICTTGATLCECSKALYDAGALEVKCFTIARVL</sequence>
<accession>A0A7C4XNN7</accession>
<dbReference type="PANTHER" id="PTHR47505">
    <property type="entry name" value="DNA UTILIZATION PROTEIN YHGH"/>
    <property type="match status" value="1"/>
</dbReference>
<dbReference type="Gene3D" id="3.40.50.2020">
    <property type="match status" value="1"/>
</dbReference>
<proteinExistence type="inferred from homology"/>
<name>A0A7C4XNN7_UNCKA</name>
<evidence type="ECO:0000313" key="3">
    <source>
        <dbReference type="EMBL" id="HGW29713.1"/>
    </source>
</evidence>
<dbReference type="InterPro" id="IPR000836">
    <property type="entry name" value="PRTase_dom"/>
</dbReference>